<evidence type="ECO:0000313" key="2">
    <source>
        <dbReference type="Proteomes" id="UP000734854"/>
    </source>
</evidence>
<sequence length="92" mass="10874">MVNQGAKKRKEENRKHMTNLRRLIMASNVRLISTSESLVSLSLCRFFSSSNSILYFVDLLFYCLLCWTLWESLDDIVEIVRLRLFARCDLHD</sequence>
<organism evidence="1 2">
    <name type="scientific">Zingiber officinale</name>
    <name type="common">Ginger</name>
    <name type="synonym">Amomum zingiber</name>
    <dbReference type="NCBI Taxonomy" id="94328"/>
    <lineage>
        <taxon>Eukaryota</taxon>
        <taxon>Viridiplantae</taxon>
        <taxon>Streptophyta</taxon>
        <taxon>Embryophyta</taxon>
        <taxon>Tracheophyta</taxon>
        <taxon>Spermatophyta</taxon>
        <taxon>Magnoliopsida</taxon>
        <taxon>Liliopsida</taxon>
        <taxon>Zingiberales</taxon>
        <taxon>Zingiberaceae</taxon>
        <taxon>Zingiber</taxon>
    </lineage>
</organism>
<name>A0A8J5L141_ZINOF</name>
<dbReference type="Pfam" id="PF05620">
    <property type="entry name" value="TMEM208_SND2"/>
    <property type="match status" value="1"/>
</dbReference>
<proteinExistence type="predicted"/>
<comment type="caution">
    <text evidence="1">The sequence shown here is derived from an EMBL/GenBank/DDBJ whole genome shotgun (WGS) entry which is preliminary data.</text>
</comment>
<protein>
    <submittedName>
        <fullName evidence="1">Uncharacterized protein</fullName>
    </submittedName>
</protein>
<gene>
    <name evidence="1" type="ORF">ZIOFF_035935</name>
</gene>
<dbReference type="EMBL" id="JACMSC010000010">
    <property type="protein sequence ID" value="KAG6503619.1"/>
    <property type="molecule type" value="Genomic_DNA"/>
</dbReference>
<dbReference type="AlphaFoldDB" id="A0A8J5L141"/>
<evidence type="ECO:0000313" key="1">
    <source>
        <dbReference type="EMBL" id="KAG6503619.1"/>
    </source>
</evidence>
<accession>A0A8J5L141</accession>
<dbReference type="Proteomes" id="UP000734854">
    <property type="component" value="Unassembled WGS sequence"/>
</dbReference>
<reference evidence="1 2" key="1">
    <citation type="submission" date="2020-08" db="EMBL/GenBank/DDBJ databases">
        <title>Plant Genome Project.</title>
        <authorList>
            <person name="Zhang R.-G."/>
        </authorList>
    </citation>
    <scope>NUCLEOTIDE SEQUENCE [LARGE SCALE GENOMIC DNA]</scope>
    <source>
        <tissue evidence="1">Rhizome</tissue>
    </source>
</reference>
<dbReference type="InterPro" id="IPR008506">
    <property type="entry name" value="SND2/TMEM208"/>
</dbReference>
<keyword evidence="2" id="KW-1185">Reference proteome</keyword>